<sequence>MAILSTSNSSNCSGEWQYIHCKIVKSPQGLSSLLTRLYGPGKFSVETRQNVYCIKAVDSLVPLDLARPEVRDSLNGKFCP</sequence>
<organism evidence="1 2">
    <name type="scientific">Colletotrichum phormii</name>
    <dbReference type="NCBI Taxonomy" id="359342"/>
    <lineage>
        <taxon>Eukaryota</taxon>
        <taxon>Fungi</taxon>
        <taxon>Dikarya</taxon>
        <taxon>Ascomycota</taxon>
        <taxon>Pezizomycotina</taxon>
        <taxon>Sordariomycetes</taxon>
        <taxon>Hypocreomycetidae</taxon>
        <taxon>Glomerellales</taxon>
        <taxon>Glomerellaceae</taxon>
        <taxon>Colletotrichum</taxon>
        <taxon>Colletotrichum acutatum species complex</taxon>
    </lineage>
</organism>
<gene>
    <name evidence="1" type="ORF">BDP81DRAFT_437615</name>
</gene>
<dbReference type="RefSeq" id="XP_060440433.1">
    <property type="nucleotide sequence ID" value="XM_060591242.1"/>
</dbReference>
<dbReference type="EMBL" id="JAHMHQ010000024">
    <property type="protein sequence ID" value="KAK1624438.1"/>
    <property type="molecule type" value="Genomic_DNA"/>
</dbReference>
<keyword evidence="2" id="KW-1185">Reference proteome</keyword>
<accession>A0AAJ0EC77</accession>
<dbReference type="AlphaFoldDB" id="A0AAJ0EC77"/>
<dbReference type="GeneID" id="85476104"/>
<reference evidence="1" key="1">
    <citation type="submission" date="2021-06" db="EMBL/GenBank/DDBJ databases">
        <title>Comparative genomics, transcriptomics and evolutionary studies reveal genomic signatures of adaptation to plant cell wall in hemibiotrophic fungi.</title>
        <authorList>
            <consortium name="DOE Joint Genome Institute"/>
            <person name="Baroncelli R."/>
            <person name="Diaz J.F."/>
            <person name="Benocci T."/>
            <person name="Peng M."/>
            <person name="Battaglia E."/>
            <person name="Haridas S."/>
            <person name="Andreopoulos W."/>
            <person name="Labutti K."/>
            <person name="Pangilinan J."/>
            <person name="Floch G.L."/>
            <person name="Makela M.R."/>
            <person name="Henrissat B."/>
            <person name="Grigoriev I.V."/>
            <person name="Crouch J.A."/>
            <person name="De Vries R.P."/>
            <person name="Sukno S.A."/>
            <person name="Thon M.R."/>
        </authorList>
    </citation>
    <scope>NUCLEOTIDE SEQUENCE</scope>
    <source>
        <strain evidence="1">CBS 102054</strain>
    </source>
</reference>
<proteinExistence type="predicted"/>
<dbReference type="Proteomes" id="UP001243989">
    <property type="component" value="Unassembled WGS sequence"/>
</dbReference>
<evidence type="ECO:0000313" key="1">
    <source>
        <dbReference type="EMBL" id="KAK1624438.1"/>
    </source>
</evidence>
<name>A0AAJ0EC77_9PEZI</name>
<comment type="caution">
    <text evidence="1">The sequence shown here is derived from an EMBL/GenBank/DDBJ whole genome shotgun (WGS) entry which is preliminary data.</text>
</comment>
<evidence type="ECO:0000313" key="2">
    <source>
        <dbReference type="Proteomes" id="UP001243989"/>
    </source>
</evidence>
<protein>
    <submittedName>
        <fullName evidence="1">Uncharacterized protein</fullName>
    </submittedName>
</protein>